<dbReference type="CDD" id="cd03688">
    <property type="entry name" value="eIF2_gamma_II"/>
    <property type="match status" value="1"/>
</dbReference>
<dbReference type="PROSITE" id="PS51722">
    <property type="entry name" value="G_TR_2"/>
    <property type="match status" value="1"/>
</dbReference>
<dbReference type="InterPro" id="IPR009001">
    <property type="entry name" value="Transl_elong_EF1A/Init_IF2_C"/>
</dbReference>
<protein>
    <recommendedName>
        <fullName evidence="2">protein-synthesizing GTPase</fullName>
        <ecNumber evidence="2">3.6.5.3</ecNumber>
    </recommendedName>
</protein>
<evidence type="ECO:0000259" key="9">
    <source>
        <dbReference type="PROSITE" id="PS51722"/>
    </source>
</evidence>
<dbReference type="InterPro" id="IPR015256">
    <property type="entry name" value="eIF2g_C"/>
</dbReference>
<sequence length="474" mass="51765">MTATGEEEQPKILQPHLSKQDISCLDVRKLNPLTPEVISRQATINIGTIGHVAHGKSTLVKAISGVQTVRFKNELVRNITIKLGYANAKIYKCDNEKCPRPGCYKSCGSSKEDQFPCDRPNCNGRFTLLRHVSFVDCPGHDILMATMLNGAAVMDAALLLIAGNESCPQPQTSEHLAAVEIMKLKHILILQNKIDLVKESQAKEQYEQILAFVKGTIAEGAPIIPISAQLKYNIDVICEYVVKKIPVPVRDFLSEPRLIVIRSFDVNKPGCEVDDLKGGVAGGSILKGVLKVGQEIEVRPGMVSKDQEGKLTCKPIFSRIVSLFAEQNDLQYAVPGGLIGVGTKIDPTLCRADRMVGQVLGAVGSLPDIYTELTISFFLLRRLLGVKTEGEKRGAKVQKLAKNEILMVNIGSLSTGGRVLAVKGDLAKIGLTNPVCTEIGEKIALSRRVERHWRLIGWGQIRQGVKVNPEAQPE</sequence>
<dbReference type="NCBIfam" id="NF003077">
    <property type="entry name" value="PRK04000.1"/>
    <property type="match status" value="1"/>
</dbReference>
<accession>A0ABD3X8G8</accession>
<evidence type="ECO:0000256" key="2">
    <source>
        <dbReference type="ARBA" id="ARBA00011986"/>
    </source>
</evidence>
<dbReference type="PANTHER" id="PTHR42854">
    <property type="entry name" value="EUKARYOTIC TRANSLATION INITIATION FACTOR 2 SUBUNIT 3 FAMILY MEMBER"/>
    <property type="match status" value="1"/>
</dbReference>
<evidence type="ECO:0000256" key="8">
    <source>
        <dbReference type="ARBA" id="ARBA00048107"/>
    </source>
</evidence>
<evidence type="ECO:0000256" key="6">
    <source>
        <dbReference type="ARBA" id="ARBA00022917"/>
    </source>
</evidence>
<evidence type="ECO:0000256" key="3">
    <source>
        <dbReference type="ARBA" id="ARBA00022540"/>
    </source>
</evidence>
<dbReference type="Pfam" id="PF09173">
    <property type="entry name" value="eIF2_C"/>
    <property type="match status" value="1"/>
</dbReference>
<dbReference type="Pfam" id="PF00009">
    <property type="entry name" value="GTP_EFTU"/>
    <property type="match status" value="1"/>
</dbReference>
<dbReference type="InterPro" id="IPR004161">
    <property type="entry name" value="EFTu-like_2"/>
</dbReference>
<dbReference type="AlphaFoldDB" id="A0ABD3X8G8"/>
<dbReference type="GO" id="GO:0003743">
    <property type="term" value="F:translation initiation factor activity"/>
    <property type="evidence" value="ECO:0007669"/>
    <property type="project" value="UniProtKB-KW"/>
</dbReference>
<evidence type="ECO:0000256" key="5">
    <source>
        <dbReference type="ARBA" id="ARBA00022801"/>
    </source>
</evidence>
<dbReference type="PANTHER" id="PTHR42854:SF3">
    <property type="entry name" value="EUKARYOTIC TRANSLATION INITIATION FACTOR 2 SUBUNIT 3-RELATED"/>
    <property type="match status" value="1"/>
</dbReference>
<dbReference type="SUPFAM" id="SSF50465">
    <property type="entry name" value="EF-Tu/eEF-1alpha/eIF2-gamma C-terminal domain"/>
    <property type="match status" value="1"/>
</dbReference>
<dbReference type="InterPro" id="IPR000795">
    <property type="entry name" value="T_Tr_GTP-bd_dom"/>
</dbReference>
<dbReference type="GO" id="GO:0005525">
    <property type="term" value="F:GTP binding"/>
    <property type="evidence" value="ECO:0007669"/>
    <property type="project" value="UniProtKB-KW"/>
</dbReference>
<comment type="similarity">
    <text evidence="1">Belongs to the TRAFAC class translation factor GTPase superfamily. Classic translation factor GTPase family. EF-Tu/EF-1A subfamily.</text>
</comment>
<dbReference type="Pfam" id="PF03144">
    <property type="entry name" value="GTP_EFTU_D2"/>
    <property type="match status" value="1"/>
</dbReference>
<dbReference type="GO" id="GO:0016787">
    <property type="term" value="F:hydrolase activity"/>
    <property type="evidence" value="ECO:0007669"/>
    <property type="project" value="UniProtKB-KW"/>
</dbReference>
<comment type="catalytic activity">
    <reaction evidence="8">
        <text>GTP + H2O = GDP + phosphate + H(+)</text>
        <dbReference type="Rhea" id="RHEA:19669"/>
        <dbReference type="ChEBI" id="CHEBI:15377"/>
        <dbReference type="ChEBI" id="CHEBI:15378"/>
        <dbReference type="ChEBI" id="CHEBI:37565"/>
        <dbReference type="ChEBI" id="CHEBI:43474"/>
        <dbReference type="ChEBI" id="CHEBI:58189"/>
        <dbReference type="EC" id="3.6.5.3"/>
    </reaction>
</comment>
<keyword evidence="6" id="KW-0648">Protein biosynthesis</keyword>
<keyword evidence="7" id="KW-0342">GTP-binding</keyword>
<dbReference type="CDD" id="cd01888">
    <property type="entry name" value="eIF2_gamma"/>
    <property type="match status" value="1"/>
</dbReference>
<dbReference type="CDD" id="cd15490">
    <property type="entry name" value="eIF2_gamma_III"/>
    <property type="match status" value="1"/>
</dbReference>
<dbReference type="InterPro" id="IPR027417">
    <property type="entry name" value="P-loop_NTPase"/>
</dbReference>
<feature type="domain" description="Tr-type G" evidence="9">
    <location>
        <begin position="41"/>
        <end position="249"/>
    </location>
</feature>
<dbReference type="PRINTS" id="PR00315">
    <property type="entry name" value="ELONGATNFCT"/>
</dbReference>
<dbReference type="EC" id="3.6.5.3" evidence="2"/>
<dbReference type="EMBL" id="JBJQND010000003">
    <property type="protein sequence ID" value="KAL3881288.1"/>
    <property type="molecule type" value="Genomic_DNA"/>
</dbReference>
<dbReference type="Gene3D" id="3.40.50.300">
    <property type="entry name" value="P-loop containing nucleotide triphosphate hydrolases"/>
    <property type="match status" value="1"/>
</dbReference>
<evidence type="ECO:0000256" key="4">
    <source>
        <dbReference type="ARBA" id="ARBA00022741"/>
    </source>
</evidence>
<evidence type="ECO:0000313" key="11">
    <source>
        <dbReference type="Proteomes" id="UP001634394"/>
    </source>
</evidence>
<dbReference type="FunFam" id="2.40.30.10:FF:000011">
    <property type="entry name" value="Eukaryotic translation initiation factor 2 subunit gamma"/>
    <property type="match status" value="1"/>
</dbReference>
<keyword evidence="3" id="KW-0396">Initiation factor</keyword>
<comment type="caution">
    <text evidence="10">The sequence shown here is derived from an EMBL/GenBank/DDBJ whole genome shotgun (WGS) entry which is preliminary data.</text>
</comment>
<dbReference type="FunFam" id="3.40.50.300:FF:000065">
    <property type="entry name" value="Eukaryotic translation initiation factor 2 subunit gamma"/>
    <property type="match status" value="1"/>
</dbReference>
<dbReference type="InterPro" id="IPR050543">
    <property type="entry name" value="eIF2G"/>
</dbReference>
<dbReference type="SUPFAM" id="SSF52540">
    <property type="entry name" value="P-loop containing nucleoside triphosphate hydrolases"/>
    <property type="match status" value="1"/>
</dbReference>
<organism evidence="10 11">
    <name type="scientific">Sinanodonta woodiana</name>
    <name type="common">Chinese pond mussel</name>
    <name type="synonym">Anodonta woodiana</name>
    <dbReference type="NCBI Taxonomy" id="1069815"/>
    <lineage>
        <taxon>Eukaryota</taxon>
        <taxon>Metazoa</taxon>
        <taxon>Spiralia</taxon>
        <taxon>Lophotrochozoa</taxon>
        <taxon>Mollusca</taxon>
        <taxon>Bivalvia</taxon>
        <taxon>Autobranchia</taxon>
        <taxon>Heteroconchia</taxon>
        <taxon>Palaeoheterodonta</taxon>
        <taxon>Unionida</taxon>
        <taxon>Unionoidea</taxon>
        <taxon>Unionidae</taxon>
        <taxon>Unioninae</taxon>
        <taxon>Sinanodonta</taxon>
    </lineage>
</organism>
<keyword evidence="5" id="KW-0378">Hydrolase</keyword>
<dbReference type="InterPro" id="IPR009000">
    <property type="entry name" value="Transl_B-barrel_sf"/>
</dbReference>
<dbReference type="InterPro" id="IPR044127">
    <property type="entry name" value="eIF2g_dom_2"/>
</dbReference>
<dbReference type="Proteomes" id="UP001634394">
    <property type="component" value="Unassembled WGS sequence"/>
</dbReference>
<keyword evidence="11" id="KW-1185">Reference proteome</keyword>
<evidence type="ECO:0000313" key="10">
    <source>
        <dbReference type="EMBL" id="KAL3881288.1"/>
    </source>
</evidence>
<dbReference type="InterPro" id="IPR044128">
    <property type="entry name" value="eIF2g_GTP-bd"/>
</dbReference>
<keyword evidence="4" id="KW-0547">Nucleotide-binding</keyword>
<evidence type="ECO:0000256" key="7">
    <source>
        <dbReference type="ARBA" id="ARBA00023134"/>
    </source>
</evidence>
<gene>
    <name evidence="10" type="ORF">ACJMK2_027743</name>
</gene>
<name>A0ABD3X8G8_SINWO</name>
<dbReference type="SUPFAM" id="SSF50447">
    <property type="entry name" value="Translation proteins"/>
    <property type="match status" value="1"/>
</dbReference>
<reference evidence="10 11" key="1">
    <citation type="submission" date="2024-11" db="EMBL/GenBank/DDBJ databases">
        <title>Chromosome-level genome assembly of the freshwater bivalve Anodonta woodiana.</title>
        <authorList>
            <person name="Chen X."/>
        </authorList>
    </citation>
    <scope>NUCLEOTIDE SEQUENCE [LARGE SCALE GENOMIC DNA]</scope>
    <source>
        <strain evidence="10">MN2024</strain>
        <tissue evidence="10">Gills</tissue>
    </source>
</reference>
<dbReference type="FunFam" id="2.40.30.10:FF:000009">
    <property type="entry name" value="Eukaryotic translation initiation factor 2 subunit gamma"/>
    <property type="match status" value="1"/>
</dbReference>
<proteinExistence type="inferred from homology"/>
<evidence type="ECO:0000256" key="1">
    <source>
        <dbReference type="ARBA" id="ARBA00007249"/>
    </source>
</evidence>
<dbReference type="Gene3D" id="2.40.30.10">
    <property type="entry name" value="Translation factors"/>
    <property type="match status" value="2"/>
</dbReference>